<evidence type="ECO:0000313" key="3">
    <source>
        <dbReference type="Proteomes" id="UP000589520"/>
    </source>
</evidence>
<dbReference type="RefSeq" id="WP_179492539.1">
    <property type="nucleotide sequence ID" value="NZ_JACCCW010000002.1"/>
</dbReference>
<dbReference type="EMBL" id="JACCCW010000002">
    <property type="protein sequence ID" value="NYF80844.1"/>
    <property type="molecule type" value="Genomic_DNA"/>
</dbReference>
<evidence type="ECO:0008006" key="4">
    <source>
        <dbReference type="Google" id="ProtNLM"/>
    </source>
</evidence>
<name>A0A7Y9THR6_9BACT</name>
<dbReference type="Pfam" id="PF14063">
    <property type="entry name" value="DUF4254"/>
    <property type="match status" value="1"/>
</dbReference>
<feature type="coiled-coil region" evidence="1">
    <location>
        <begin position="67"/>
        <end position="94"/>
    </location>
</feature>
<keyword evidence="1" id="KW-0175">Coiled coil</keyword>
<keyword evidence="3" id="KW-1185">Reference proteome</keyword>
<sequence>MPNLCAIPRLHDQATLEWHDESLPPHSYSLPDAPDFAELAMANHRANFDLWHEEDLARDPAATDATIAADKHAIDRLNQRRNDLVEQMDLWLLNWLTGAGLQQNPLAPLNSETPGLILDRLSILALKIYHTHEEAHRATATDAHRLRNCTRLILLEEQRADLSTCLEALWTQVIEGKRRFKLYRQMKMYNDPDLNPVLYRRTRS</sequence>
<proteinExistence type="predicted"/>
<gene>
    <name evidence="2" type="ORF">HDF17_003164</name>
</gene>
<comment type="caution">
    <text evidence="2">The sequence shown here is derived from an EMBL/GenBank/DDBJ whole genome shotgun (WGS) entry which is preliminary data.</text>
</comment>
<organism evidence="2 3">
    <name type="scientific">Granulicella arctica</name>
    <dbReference type="NCBI Taxonomy" id="940613"/>
    <lineage>
        <taxon>Bacteria</taxon>
        <taxon>Pseudomonadati</taxon>
        <taxon>Acidobacteriota</taxon>
        <taxon>Terriglobia</taxon>
        <taxon>Terriglobales</taxon>
        <taxon>Acidobacteriaceae</taxon>
        <taxon>Granulicella</taxon>
    </lineage>
</organism>
<reference evidence="2 3" key="1">
    <citation type="submission" date="2020-07" db="EMBL/GenBank/DDBJ databases">
        <title>Genomic Encyclopedia of Type Strains, Phase IV (KMG-V): Genome sequencing to study the core and pangenomes of soil and plant-associated prokaryotes.</title>
        <authorList>
            <person name="Whitman W."/>
        </authorList>
    </citation>
    <scope>NUCLEOTIDE SEQUENCE [LARGE SCALE GENOMIC DNA]</scope>
    <source>
        <strain evidence="2 3">X4EP2</strain>
    </source>
</reference>
<accession>A0A7Y9THR6</accession>
<protein>
    <recommendedName>
        <fullName evidence="4">DUF4254 domain-containing protein</fullName>
    </recommendedName>
</protein>
<evidence type="ECO:0000256" key="1">
    <source>
        <dbReference type="SAM" id="Coils"/>
    </source>
</evidence>
<dbReference type="InterPro" id="IPR025350">
    <property type="entry name" value="DUF4254"/>
</dbReference>
<evidence type="ECO:0000313" key="2">
    <source>
        <dbReference type="EMBL" id="NYF80844.1"/>
    </source>
</evidence>
<dbReference type="AlphaFoldDB" id="A0A7Y9THR6"/>
<dbReference type="Proteomes" id="UP000589520">
    <property type="component" value="Unassembled WGS sequence"/>
</dbReference>